<dbReference type="EMBL" id="GGFL01006937">
    <property type="protein sequence ID" value="MBW71115.1"/>
    <property type="molecule type" value="Transcribed_RNA"/>
</dbReference>
<evidence type="ECO:0000313" key="2">
    <source>
        <dbReference type="EMBL" id="MBW71115.1"/>
    </source>
</evidence>
<feature type="chain" id="PRO_5014597792" evidence="1">
    <location>
        <begin position="30"/>
        <end position="229"/>
    </location>
</feature>
<dbReference type="AlphaFoldDB" id="A0A2M4D0Q2"/>
<protein>
    <submittedName>
        <fullName evidence="2">Putative secreted protein</fullName>
    </submittedName>
</protein>
<name>A0A2M4D0Q2_ANODA</name>
<organism evidence="2">
    <name type="scientific">Anopheles darlingi</name>
    <name type="common">Mosquito</name>
    <dbReference type="NCBI Taxonomy" id="43151"/>
    <lineage>
        <taxon>Eukaryota</taxon>
        <taxon>Metazoa</taxon>
        <taxon>Ecdysozoa</taxon>
        <taxon>Arthropoda</taxon>
        <taxon>Hexapoda</taxon>
        <taxon>Insecta</taxon>
        <taxon>Pterygota</taxon>
        <taxon>Neoptera</taxon>
        <taxon>Endopterygota</taxon>
        <taxon>Diptera</taxon>
        <taxon>Nematocera</taxon>
        <taxon>Culicoidea</taxon>
        <taxon>Culicidae</taxon>
        <taxon>Anophelinae</taxon>
        <taxon>Anopheles</taxon>
    </lineage>
</organism>
<accession>A0A2M4D0Q2</accession>
<sequence>MVSFFHIRGGFGAVVVLLVALERHVGTLALAHRCGPLERFLACGTYTVDPSQHEPPCGCTLVRADQMSIQFVVRQLQCQLNEDVRADLTGFDEVLTERFVTIHVKIQIFDTSVHDSRYLLKATCNFRSHDPLETFRRWQMGMLRLFRLFLFCLCCINRLKDTLEQLDDGDTFRGGMLVTQTPRAIVADDELHRFVEPTVGTVESATTTVDHLLCHVTLVPPASIVCPGR</sequence>
<keyword evidence="1" id="KW-0732">Signal</keyword>
<proteinExistence type="predicted"/>
<feature type="signal peptide" evidence="1">
    <location>
        <begin position="1"/>
        <end position="29"/>
    </location>
</feature>
<evidence type="ECO:0000256" key="1">
    <source>
        <dbReference type="SAM" id="SignalP"/>
    </source>
</evidence>
<reference evidence="2" key="1">
    <citation type="submission" date="2018-01" db="EMBL/GenBank/DDBJ databases">
        <title>An insight into the sialome of Amazonian anophelines.</title>
        <authorList>
            <person name="Ribeiro J.M."/>
            <person name="Scarpassa V."/>
            <person name="Calvo E."/>
        </authorList>
    </citation>
    <scope>NUCLEOTIDE SEQUENCE</scope>
</reference>